<dbReference type="InterPro" id="IPR031100">
    <property type="entry name" value="LOG_fam"/>
</dbReference>
<dbReference type="EMBL" id="UINC01140450">
    <property type="protein sequence ID" value="SVD27604.1"/>
    <property type="molecule type" value="Genomic_DNA"/>
</dbReference>
<dbReference type="Pfam" id="PF03641">
    <property type="entry name" value="Lysine_decarbox"/>
    <property type="match status" value="1"/>
</dbReference>
<reference evidence="1" key="1">
    <citation type="submission" date="2018-05" db="EMBL/GenBank/DDBJ databases">
        <authorList>
            <person name="Lanie J.A."/>
            <person name="Ng W.-L."/>
            <person name="Kazmierczak K.M."/>
            <person name="Andrzejewski T.M."/>
            <person name="Davidsen T.M."/>
            <person name="Wayne K.J."/>
            <person name="Tettelin H."/>
            <person name="Glass J.I."/>
            <person name="Rusch D."/>
            <person name="Podicherti R."/>
            <person name="Tsui H.-C.T."/>
            <person name="Winkler M.E."/>
        </authorList>
    </citation>
    <scope>NUCLEOTIDE SEQUENCE</scope>
</reference>
<dbReference type="GO" id="GO:0005829">
    <property type="term" value="C:cytosol"/>
    <property type="evidence" value="ECO:0007669"/>
    <property type="project" value="TreeGrafter"/>
</dbReference>
<dbReference type="GO" id="GO:0009691">
    <property type="term" value="P:cytokinin biosynthetic process"/>
    <property type="evidence" value="ECO:0007669"/>
    <property type="project" value="InterPro"/>
</dbReference>
<proteinExistence type="predicted"/>
<dbReference type="SUPFAM" id="SSF102405">
    <property type="entry name" value="MCP/YpsA-like"/>
    <property type="match status" value="1"/>
</dbReference>
<dbReference type="InterPro" id="IPR005269">
    <property type="entry name" value="LOG"/>
</dbReference>
<protein>
    <recommendedName>
        <fullName evidence="2">Cytokinin riboside 5'-monophosphate phosphoribohydrolase</fullName>
    </recommendedName>
</protein>
<organism evidence="1">
    <name type="scientific">marine metagenome</name>
    <dbReference type="NCBI Taxonomy" id="408172"/>
    <lineage>
        <taxon>unclassified sequences</taxon>
        <taxon>metagenomes</taxon>
        <taxon>ecological metagenomes</taxon>
    </lineage>
</organism>
<accession>A0A382TZW3</accession>
<dbReference type="PANTHER" id="PTHR31223">
    <property type="entry name" value="LOG FAMILY PROTEIN YJL055W"/>
    <property type="match status" value="1"/>
</dbReference>
<dbReference type="AlphaFoldDB" id="A0A382TZW3"/>
<dbReference type="NCBIfam" id="TIGR00730">
    <property type="entry name" value="Rossman fold protein, TIGR00730 family"/>
    <property type="match status" value="1"/>
</dbReference>
<dbReference type="Gene3D" id="3.40.50.450">
    <property type="match status" value="1"/>
</dbReference>
<evidence type="ECO:0000313" key="1">
    <source>
        <dbReference type="EMBL" id="SVD27604.1"/>
    </source>
</evidence>
<name>A0A382TZW3_9ZZZZ</name>
<dbReference type="GO" id="GO:0016799">
    <property type="term" value="F:hydrolase activity, hydrolyzing N-glycosyl compounds"/>
    <property type="evidence" value="ECO:0007669"/>
    <property type="project" value="TreeGrafter"/>
</dbReference>
<dbReference type="PANTHER" id="PTHR31223:SF70">
    <property type="entry name" value="LOG FAMILY PROTEIN YJL055W"/>
    <property type="match status" value="1"/>
</dbReference>
<evidence type="ECO:0008006" key="2">
    <source>
        <dbReference type="Google" id="ProtNLM"/>
    </source>
</evidence>
<gene>
    <name evidence="1" type="ORF">METZ01_LOCUS380458</name>
</gene>
<sequence length="129" mass="13599">MGVFCGSYRGHDHEVHLLAAELGAAMARAGVGLVYGGGGIGVMGTIADATLTAGGHAVGVVPTHLMETEMAHRDLSELLVVNSMHDRKRTMYDRSDAFCALPGGLGTLEELFEAATWTRLGLHDKPKPV</sequence>
<feature type="non-terminal residue" evidence="1">
    <location>
        <position position="129"/>
    </location>
</feature>